<reference evidence="3 4" key="1">
    <citation type="submission" date="2024-09" db="EMBL/GenBank/DDBJ databases">
        <authorList>
            <person name="Sun Q."/>
            <person name="Mori K."/>
        </authorList>
    </citation>
    <scope>NUCLEOTIDE SEQUENCE [LARGE SCALE GENOMIC DNA]</scope>
    <source>
        <strain evidence="3 4">CCM 8677</strain>
    </source>
</reference>
<accession>A0ABV6II62</accession>
<dbReference type="Pfam" id="PF00497">
    <property type="entry name" value="SBP_bac_3"/>
    <property type="match status" value="1"/>
</dbReference>
<dbReference type="Gene3D" id="3.40.190.10">
    <property type="entry name" value="Periplasmic binding protein-like II"/>
    <property type="match status" value="2"/>
</dbReference>
<dbReference type="SMART" id="SM00062">
    <property type="entry name" value="PBPb"/>
    <property type="match status" value="1"/>
</dbReference>
<evidence type="ECO:0000259" key="2">
    <source>
        <dbReference type="SMART" id="SM00062"/>
    </source>
</evidence>
<dbReference type="PANTHER" id="PTHR35936:SF35">
    <property type="entry name" value="L-CYSTINE-BINDING PROTEIN TCYJ"/>
    <property type="match status" value="1"/>
</dbReference>
<feature type="domain" description="Solute-binding protein family 3/N-terminal" evidence="2">
    <location>
        <begin position="32"/>
        <end position="258"/>
    </location>
</feature>
<dbReference type="Proteomes" id="UP001589844">
    <property type="component" value="Unassembled WGS sequence"/>
</dbReference>
<gene>
    <name evidence="3" type="ORF">ACFFJH_16020</name>
</gene>
<evidence type="ECO:0000313" key="3">
    <source>
        <dbReference type="EMBL" id="MFC0351327.1"/>
    </source>
</evidence>
<proteinExistence type="predicted"/>
<dbReference type="EMBL" id="JBHLXJ010000017">
    <property type="protein sequence ID" value="MFC0351327.1"/>
    <property type="molecule type" value="Genomic_DNA"/>
</dbReference>
<keyword evidence="1" id="KW-0732">Signal</keyword>
<keyword evidence="4" id="KW-1185">Reference proteome</keyword>
<dbReference type="InterPro" id="IPR001638">
    <property type="entry name" value="Solute-binding_3/MltF_N"/>
</dbReference>
<comment type="caution">
    <text evidence="3">The sequence shown here is derived from an EMBL/GenBank/DDBJ whole genome shotgun (WGS) entry which is preliminary data.</text>
</comment>
<evidence type="ECO:0000313" key="4">
    <source>
        <dbReference type="Proteomes" id="UP001589844"/>
    </source>
</evidence>
<organism evidence="3 4">
    <name type="scientific">Undibacterium danionis</name>
    <dbReference type="NCBI Taxonomy" id="1812100"/>
    <lineage>
        <taxon>Bacteria</taxon>
        <taxon>Pseudomonadati</taxon>
        <taxon>Pseudomonadota</taxon>
        <taxon>Betaproteobacteria</taxon>
        <taxon>Burkholderiales</taxon>
        <taxon>Oxalobacteraceae</taxon>
        <taxon>Undibacterium</taxon>
    </lineage>
</organism>
<dbReference type="RefSeq" id="WP_390213947.1">
    <property type="nucleotide sequence ID" value="NZ_JBHLXJ010000017.1"/>
</dbReference>
<dbReference type="PANTHER" id="PTHR35936">
    <property type="entry name" value="MEMBRANE-BOUND LYTIC MUREIN TRANSGLYCOSYLASE F"/>
    <property type="match status" value="1"/>
</dbReference>
<protein>
    <submittedName>
        <fullName evidence="3">Substrate-binding periplasmic protein</fullName>
    </submittedName>
</protein>
<evidence type="ECO:0000256" key="1">
    <source>
        <dbReference type="ARBA" id="ARBA00022729"/>
    </source>
</evidence>
<dbReference type="SUPFAM" id="SSF53850">
    <property type="entry name" value="Periplasmic binding protein-like II"/>
    <property type="match status" value="1"/>
</dbReference>
<name>A0ABV6II62_9BURK</name>
<sequence length="266" mass="29517">MKWSSVFLPVFLMLAISTMTGTGIISASAQERVKVQTIEEFDRDGKPVPLSKGTSDLLAYISQALHIQFQVQRVPWKRAMENALHDDVILLGMSINKERSTKYLFSDTINANGNWLVTRCDTNFPFNSLQDLKGKLIGVVAGTSSGEAFDAEVNKLFRVENDIGAGISRLQKLMAKRMDALVWYDSVDTPKALEHAINLSYTKRGLHNSGNAKVFCVQEKPISIVSNHFAMRISPANRQLLDRINLAMAKGRKEGSIPPVATTILH</sequence>